<protein>
    <recommendedName>
        <fullName evidence="2">histidine kinase</fullName>
        <ecNumber evidence="2">2.7.13.3</ecNumber>
    </recommendedName>
</protein>
<dbReference type="Pfam" id="PF02518">
    <property type="entry name" value="HATPase_c"/>
    <property type="match status" value="1"/>
</dbReference>
<dbReference type="Pfam" id="PF07730">
    <property type="entry name" value="HisKA_3"/>
    <property type="match status" value="1"/>
</dbReference>
<keyword evidence="9" id="KW-0472">Membrane</keyword>
<feature type="transmembrane region" description="Helical" evidence="9">
    <location>
        <begin position="99"/>
        <end position="119"/>
    </location>
</feature>
<keyword evidence="5" id="KW-0547">Nucleotide-binding</keyword>
<feature type="domain" description="Histidine kinase/HSP90-like ATPase" evidence="10">
    <location>
        <begin position="284"/>
        <end position="376"/>
    </location>
</feature>
<dbReference type="CDD" id="cd16917">
    <property type="entry name" value="HATPase_UhpB-NarQ-NarX-like"/>
    <property type="match status" value="1"/>
</dbReference>
<dbReference type="PANTHER" id="PTHR24421:SF10">
    <property type="entry name" value="NITRATE_NITRITE SENSOR PROTEIN NARQ"/>
    <property type="match status" value="1"/>
</dbReference>
<reference evidence="11 12" key="1">
    <citation type="journal article" date="2014" name="BMC Genomics">
        <title>Complete genome sequence of producer of the glycopeptide antibiotic Aculeximycin Kutzneria albida DSM 43870T, a representative of minor genus of Pseudonocardiaceae.</title>
        <authorList>
            <person name="Rebets Y."/>
            <person name="Tokovenko B."/>
            <person name="Lushchyk I."/>
            <person name="Ruckert C."/>
            <person name="Zaburannyi N."/>
            <person name="Bechthold A."/>
            <person name="Kalinowski J."/>
            <person name="Luzhetskyy A."/>
        </authorList>
    </citation>
    <scope>NUCLEOTIDE SEQUENCE [LARGE SCALE GENOMIC DNA]</scope>
    <source>
        <strain evidence="11">DSM 43870</strain>
    </source>
</reference>
<evidence type="ECO:0000256" key="1">
    <source>
        <dbReference type="ARBA" id="ARBA00000085"/>
    </source>
</evidence>
<evidence type="ECO:0000313" key="11">
    <source>
        <dbReference type="EMBL" id="AHI01375.1"/>
    </source>
</evidence>
<name>W5WT91_9PSEU</name>
<dbReference type="EC" id="2.7.13.3" evidence="2"/>
<keyword evidence="6" id="KW-0418">Kinase</keyword>
<dbReference type="HOGENOM" id="CLU_000445_20_1_11"/>
<dbReference type="SUPFAM" id="SSF55874">
    <property type="entry name" value="ATPase domain of HSP90 chaperone/DNA topoisomerase II/histidine kinase"/>
    <property type="match status" value="1"/>
</dbReference>
<dbReference type="SMART" id="SM00387">
    <property type="entry name" value="HATPase_c"/>
    <property type="match status" value="1"/>
</dbReference>
<organism evidence="11 12">
    <name type="scientific">Kutzneria albida DSM 43870</name>
    <dbReference type="NCBI Taxonomy" id="1449976"/>
    <lineage>
        <taxon>Bacteria</taxon>
        <taxon>Bacillati</taxon>
        <taxon>Actinomycetota</taxon>
        <taxon>Actinomycetes</taxon>
        <taxon>Pseudonocardiales</taxon>
        <taxon>Pseudonocardiaceae</taxon>
        <taxon>Kutzneria</taxon>
    </lineage>
</organism>
<keyword evidence="8" id="KW-0902">Two-component regulatory system</keyword>
<gene>
    <name evidence="11" type="ORF">KALB_8017</name>
</gene>
<evidence type="ECO:0000256" key="9">
    <source>
        <dbReference type="SAM" id="Phobius"/>
    </source>
</evidence>
<comment type="catalytic activity">
    <reaction evidence="1">
        <text>ATP + protein L-histidine = ADP + protein N-phospho-L-histidine.</text>
        <dbReference type="EC" id="2.7.13.3"/>
    </reaction>
</comment>
<evidence type="ECO:0000256" key="4">
    <source>
        <dbReference type="ARBA" id="ARBA00022679"/>
    </source>
</evidence>
<dbReference type="Gene3D" id="1.20.5.1930">
    <property type="match status" value="1"/>
</dbReference>
<dbReference type="InterPro" id="IPR055558">
    <property type="entry name" value="DUF7134"/>
</dbReference>
<dbReference type="InterPro" id="IPR036890">
    <property type="entry name" value="HATPase_C_sf"/>
</dbReference>
<evidence type="ECO:0000256" key="6">
    <source>
        <dbReference type="ARBA" id="ARBA00022777"/>
    </source>
</evidence>
<evidence type="ECO:0000256" key="3">
    <source>
        <dbReference type="ARBA" id="ARBA00022553"/>
    </source>
</evidence>
<dbReference type="Pfam" id="PF23539">
    <property type="entry name" value="DUF7134"/>
    <property type="match status" value="1"/>
</dbReference>
<dbReference type="InterPro" id="IPR011712">
    <property type="entry name" value="Sig_transdc_His_kin_sub3_dim/P"/>
</dbReference>
<dbReference type="RefSeq" id="WP_025361189.1">
    <property type="nucleotide sequence ID" value="NZ_CP007155.1"/>
</dbReference>
<dbReference type="GO" id="GO:0000155">
    <property type="term" value="F:phosphorelay sensor kinase activity"/>
    <property type="evidence" value="ECO:0007669"/>
    <property type="project" value="InterPro"/>
</dbReference>
<evidence type="ECO:0000256" key="8">
    <source>
        <dbReference type="ARBA" id="ARBA00023012"/>
    </source>
</evidence>
<dbReference type="GO" id="GO:0005524">
    <property type="term" value="F:ATP binding"/>
    <property type="evidence" value="ECO:0007669"/>
    <property type="project" value="UniProtKB-KW"/>
</dbReference>
<accession>W5WT91</accession>
<dbReference type="InterPro" id="IPR050482">
    <property type="entry name" value="Sensor_HK_TwoCompSys"/>
</dbReference>
<evidence type="ECO:0000256" key="2">
    <source>
        <dbReference type="ARBA" id="ARBA00012438"/>
    </source>
</evidence>
<keyword evidence="7" id="KW-0067">ATP-binding</keyword>
<dbReference type="KEGG" id="kal:KALB_8017"/>
<dbReference type="Gene3D" id="3.30.565.10">
    <property type="entry name" value="Histidine kinase-like ATPase, C-terminal domain"/>
    <property type="match status" value="1"/>
</dbReference>
<dbReference type="EMBL" id="CP007155">
    <property type="protein sequence ID" value="AHI01375.1"/>
    <property type="molecule type" value="Genomic_DNA"/>
</dbReference>
<dbReference type="AlphaFoldDB" id="W5WT91"/>
<evidence type="ECO:0000256" key="5">
    <source>
        <dbReference type="ARBA" id="ARBA00022741"/>
    </source>
</evidence>
<dbReference type="Proteomes" id="UP000019225">
    <property type="component" value="Chromosome"/>
</dbReference>
<dbReference type="InterPro" id="IPR003594">
    <property type="entry name" value="HATPase_dom"/>
</dbReference>
<feature type="transmembrane region" description="Helical" evidence="9">
    <location>
        <begin position="125"/>
        <end position="147"/>
    </location>
</feature>
<keyword evidence="12" id="KW-1185">Reference proteome</keyword>
<keyword evidence="9" id="KW-0812">Transmembrane</keyword>
<evidence type="ECO:0000313" key="12">
    <source>
        <dbReference type="Proteomes" id="UP000019225"/>
    </source>
</evidence>
<keyword evidence="3" id="KW-0597">Phosphoprotein</keyword>
<sequence length="378" mass="40102">MVQLDAPSLFSRQLSRGQLIALDLVWALVYPVVFQQPGHSVLPLVALGLPIAVRRIWPVPVFLLVMVGSVAVMLAGELPDPFLPAALAMYAVSVSRPRHWWPLAFALGLLCATAVLAGRTTETRLWSISPAGLLLLGSTAIVSAWVLGGAVRQRRVYAARAAERLAEQAVADERLRIARELHDIVAHSMGVIAVKSGVANHVLASRPDSCAVTREALDAIETASRSALTELRYMLGVLRSDVEDAGGLRPAPGLADLPALVRQAEAAGVRVDTTVRGADRLPEGVDVAVYRILQEALTNVVRHAAPTDCRVVVEADGSGVEIEVTDTGTTRPTRNAGSGHGLIGMRERVAVYDGSFAAGPRPEGGFTVSARLPCVVAR</sequence>
<dbReference type="PANTHER" id="PTHR24421">
    <property type="entry name" value="NITRATE/NITRITE SENSOR PROTEIN NARX-RELATED"/>
    <property type="match status" value="1"/>
</dbReference>
<feature type="transmembrane region" description="Helical" evidence="9">
    <location>
        <begin position="56"/>
        <end position="78"/>
    </location>
</feature>
<proteinExistence type="predicted"/>
<dbReference type="eggNOG" id="COG4585">
    <property type="taxonomic scope" value="Bacteria"/>
</dbReference>
<dbReference type="STRING" id="1449976.KALB_8017"/>
<dbReference type="GO" id="GO:0046983">
    <property type="term" value="F:protein dimerization activity"/>
    <property type="evidence" value="ECO:0007669"/>
    <property type="project" value="InterPro"/>
</dbReference>
<dbReference type="PATRIC" id="fig|1449976.3.peg.8055"/>
<evidence type="ECO:0000259" key="10">
    <source>
        <dbReference type="SMART" id="SM00387"/>
    </source>
</evidence>
<dbReference type="GO" id="GO:0016020">
    <property type="term" value="C:membrane"/>
    <property type="evidence" value="ECO:0007669"/>
    <property type="project" value="InterPro"/>
</dbReference>
<evidence type="ECO:0000256" key="7">
    <source>
        <dbReference type="ARBA" id="ARBA00022840"/>
    </source>
</evidence>
<keyword evidence="9" id="KW-1133">Transmembrane helix</keyword>
<keyword evidence="4" id="KW-0808">Transferase</keyword>